<reference evidence="1" key="1">
    <citation type="submission" date="2021-06" db="EMBL/GenBank/DDBJ databases">
        <authorList>
            <person name="Kallberg Y."/>
            <person name="Tangrot J."/>
            <person name="Rosling A."/>
        </authorList>
    </citation>
    <scope>NUCLEOTIDE SEQUENCE</scope>
    <source>
        <strain evidence="1">UK204</strain>
    </source>
</reference>
<evidence type="ECO:0000313" key="2">
    <source>
        <dbReference type="Proteomes" id="UP000789570"/>
    </source>
</evidence>
<proteinExistence type="predicted"/>
<organism evidence="1 2">
    <name type="scientific">Funneliformis caledonium</name>
    <dbReference type="NCBI Taxonomy" id="1117310"/>
    <lineage>
        <taxon>Eukaryota</taxon>
        <taxon>Fungi</taxon>
        <taxon>Fungi incertae sedis</taxon>
        <taxon>Mucoromycota</taxon>
        <taxon>Glomeromycotina</taxon>
        <taxon>Glomeromycetes</taxon>
        <taxon>Glomerales</taxon>
        <taxon>Glomeraceae</taxon>
        <taxon>Funneliformis</taxon>
    </lineage>
</organism>
<gene>
    <name evidence="1" type="ORF">FCALED_LOCUS15284</name>
</gene>
<evidence type="ECO:0000313" key="1">
    <source>
        <dbReference type="EMBL" id="CAG8735634.1"/>
    </source>
</evidence>
<dbReference type="AlphaFoldDB" id="A0A9N9NGI4"/>
<name>A0A9N9NGI4_9GLOM</name>
<dbReference type="Proteomes" id="UP000789570">
    <property type="component" value="Unassembled WGS sequence"/>
</dbReference>
<comment type="caution">
    <text evidence="1">The sequence shown here is derived from an EMBL/GenBank/DDBJ whole genome shotgun (WGS) entry which is preliminary data.</text>
</comment>
<feature type="non-terminal residue" evidence="1">
    <location>
        <position position="1"/>
    </location>
</feature>
<protein>
    <submittedName>
        <fullName evidence="1">10458_t:CDS:1</fullName>
    </submittedName>
</protein>
<accession>A0A9N9NGI4</accession>
<dbReference type="EMBL" id="CAJVPQ010013382">
    <property type="protein sequence ID" value="CAG8735634.1"/>
    <property type="molecule type" value="Genomic_DNA"/>
</dbReference>
<sequence>HPPDTQPLANNTTGTKPLLVRYPISDSSIIDLMPMVGGYAITNHTGIGRPQITPMVDRSMRSSTIQALYCQIIYLTFMVDKFDDGSIIKAIDGGCCHPLSKPLMVVVATGDEIDEELDRRNQ</sequence>
<keyword evidence="2" id="KW-1185">Reference proteome</keyword>